<sequence length="537" mass="59713">MELAPSSASFLAVVVAAAAALFLATILRLRPRSTRNKYRLPPGPRPWPVIGNLNLIGRLPHRSIHELSKRYGPLMSLRFGSFPVVVGSSVDTARLFLRTHDLAFIDRPQTAAGKYTTYNCGGLFYQPYGAYWRQGRKLCQAELFNERRLTSLEHVRGEEVRAMVRDLHAAASAAAAGCSGGGGGGGRAVVALKEHLYMVNLHVISRMLLGKKYIVDGSGSPATPEEFRWLIDEHFFLNGVLNVADMIPWLSCLDPHGYIKRMKRSAKMWDRFLEHVLDEHNRRRRREGKDFVAMDMMDVLLELADDPNLEVPIKRDNVKAFILDLMGGGTDTSAVTVEWAMSELLRNPDVLAKATEELDRVIGQDRLVAERDIPNLPYMEAIVKETLRLHPVAPLLTPRLSREDVSAGGYDIPAGTRVFVNTWSIGRDPAVWEAPMEFRPERFVVGSRGGGVDLKGQHFELLPFGSGRRMCPGMGLALRMVPMILANLLHAFAWRLPDGVAAEELSMEETFGITVPRLVPLEAIAEPKLPARLYAGP</sequence>
<dbReference type="KEGG" id="sbi:8080795"/>
<evidence type="ECO:0000256" key="1">
    <source>
        <dbReference type="ARBA" id="ARBA00010617"/>
    </source>
</evidence>
<evidence type="ECO:0000256" key="8">
    <source>
        <dbReference type="SAM" id="Phobius"/>
    </source>
</evidence>
<name>A0A921S3S1_SORBI</name>
<keyword evidence="8" id="KW-0472">Membrane</keyword>
<dbReference type="Pfam" id="PF00067">
    <property type="entry name" value="p450"/>
    <property type="match status" value="1"/>
</dbReference>
<keyword evidence="3 6" id="KW-0479">Metal-binding</keyword>
<reference evidence="9" key="2">
    <citation type="submission" date="2020-10" db="EMBL/GenBank/DDBJ databases">
        <authorList>
            <person name="Cooper E.A."/>
            <person name="Brenton Z.W."/>
            <person name="Flinn B.S."/>
            <person name="Jenkins J."/>
            <person name="Shu S."/>
            <person name="Flowers D."/>
            <person name="Luo F."/>
            <person name="Wang Y."/>
            <person name="Xia P."/>
            <person name="Barry K."/>
            <person name="Daum C."/>
            <person name="Lipzen A."/>
            <person name="Yoshinaga Y."/>
            <person name="Schmutz J."/>
            <person name="Saski C."/>
            <person name="Vermerris W."/>
            <person name="Kresovich S."/>
        </authorList>
    </citation>
    <scope>NUCLEOTIDE SEQUENCE</scope>
</reference>
<comment type="caution">
    <text evidence="9">The sequence shown here is derived from an EMBL/GenBank/DDBJ whole genome shotgun (WGS) entry which is preliminary data.</text>
</comment>
<comment type="similarity">
    <text evidence="1 7">Belongs to the cytochrome P450 family.</text>
</comment>
<keyword evidence="7" id="KW-0503">Monooxygenase</keyword>
<protein>
    <submittedName>
        <fullName evidence="9">Uncharacterized protein</fullName>
    </submittedName>
</protein>
<dbReference type="CDD" id="cd20618">
    <property type="entry name" value="CYP71_clan"/>
    <property type="match status" value="1"/>
</dbReference>
<evidence type="ECO:0000256" key="6">
    <source>
        <dbReference type="PIRSR" id="PIRSR602401-1"/>
    </source>
</evidence>
<dbReference type="PANTHER" id="PTHR47944">
    <property type="entry name" value="CYTOCHROME P450 98A9"/>
    <property type="match status" value="1"/>
</dbReference>
<dbReference type="Gramene" id="EER94822">
    <property type="protein sequence ID" value="EER94822"/>
    <property type="gene ID" value="SORBI_3001G363700"/>
</dbReference>
<evidence type="ECO:0000256" key="7">
    <source>
        <dbReference type="RuleBase" id="RU000461"/>
    </source>
</evidence>
<dbReference type="PANTHER" id="PTHR47944:SF6">
    <property type="entry name" value="CYTOCHROME P450 84A1"/>
    <property type="match status" value="1"/>
</dbReference>
<accession>A0A921S3S1</accession>
<evidence type="ECO:0000256" key="3">
    <source>
        <dbReference type="ARBA" id="ARBA00022723"/>
    </source>
</evidence>
<evidence type="ECO:0000256" key="4">
    <source>
        <dbReference type="ARBA" id="ARBA00023002"/>
    </source>
</evidence>
<organism evidence="9 10">
    <name type="scientific">Sorghum bicolor</name>
    <name type="common">Sorghum</name>
    <name type="synonym">Sorghum vulgare</name>
    <dbReference type="NCBI Taxonomy" id="4558"/>
    <lineage>
        <taxon>Eukaryota</taxon>
        <taxon>Viridiplantae</taxon>
        <taxon>Streptophyta</taxon>
        <taxon>Embryophyta</taxon>
        <taxon>Tracheophyta</taxon>
        <taxon>Spermatophyta</taxon>
        <taxon>Magnoliopsida</taxon>
        <taxon>Liliopsida</taxon>
        <taxon>Poales</taxon>
        <taxon>Poaceae</taxon>
        <taxon>PACMAD clade</taxon>
        <taxon>Panicoideae</taxon>
        <taxon>Andropogonodae</taxon>
        <taxon>Andropogoneae</taxon>
        <taxon>Sorghinae</taxon>
        <taxon>Sorghum</taxon>
    </lineage>
</organism>
<keyword evidence="5 6" id="KW-0408">Iron</keyword>
<dbReference type="InterPro" id="IPR036396">
    <property type="entry name" value="Cyt_P450_sf"/>
</dbReference>
<dbReference type="Gene3D" id="1.10.630.10">
    <property type="entry name" value="Cytochrome P450"/>
    <property type="match status" value="1"/>
</dbReference>
<dbReference type="InterPro" id="IPR002401">
    <property type="entry name" value="Cyt_P450_E_grp-I"/>
</dbReference>
<evidence type="ECO:0000313" key="9">
    <source>
        <dbReference type="EMBL" id="KAG0551016.1"/>
    </source>
</evidence>
<dbReference type="FunFam" id="1.10.630.10:FF:000038">
    <property type="entry name" value="Cytochrome P450 84A1"/>
    <property type="match status" value="1"/>
</dbReference>
<keyword evidence="4 7" id="KW-0560">Oxidoreductase</keyword>
<dbReference type="AlphaFoldDB" id="A0A921S3S1"/>
<dbReference type="SUPFAM" id="SSF48264">
    <property type="entry name" value="Cytochrome P450"/>
    <property type="match status" value="1"/>
</dbReference>
<dbReference type="GO" id="GO:0016705">
    <property type="term" value="F:oxidoreductase activity, acting on paired donors, with incorporation or reduction of molecular oxygen"/>
    <property type="evidence" value="ECO:0007669"/>
    <property type="project" value="InterPro"/>
</dbReference>
<feature type="transmembrane region" description="Helical" evidence="8">
    <location>
        <begin position="6"/>
        <end position="29"/>
    </location>
</feature>
<proteinExistence type="inferred from homology"/>
<keyword evidence="8" id="KW-1133">Transmembrane helix</keyword>
<dbReference type="Proteomes" id="UP000807115">
    <property type="component" value="Chromosome 1"/>
</dbReference>
<dbReference type="PRINTS" id="PR00463">
    <property type="entry name" value="EP450I"/>
</dbReference>
<comment type="cofactor">
    <cofactor evidence="6">
        <name>heme</name>
        <dbReference type="ChEBI" id="CHEBI:30413"/>
    </cofactor>
</comment>
<dbReference type="InterPro" id="IPR001128">
    <property type="entry name" value="Cyt_P450"/>
</dbReference>
<keyword evidence="8" id="KW-0812">Transmembrane</keyword>
<gene>
    <name evidence="9" type="ORF">BDA96_01G387600</name>
</gene>
<keyword evidence="2 6" id="KW-0349">Heme</keyword>
<dbReference type="OrthoDB" id="2789670at2759"/>
<dbReference type="GO" id="GO:0020037">
    <property type="term" value="F:heme binding"/>
    <property type="evidence" value="ECO:0007669"/>
    <property type="project" value="InterPro"/>
</dbReference>
<dbReference type="OMA" id="AFIDRPQ"/>
<feature type="binding site" description="axial binding residue" evidence="6">
    <location>
        <position position="471"/>
    </location>
    <ligand>
        <name>heme</name>
        <dbReference type="ChEBI" id="CHEBI:30413"/>
    </ligand>
    <ligandPart>
        <name>Fe</name>
        <dbReference type="ChEBI" id="CHEBI:18248"/>
    </ligandPart>
</feature>
<dbReference type="PRINTS" id="PR00385">
    <property type="entry name" value="P450"/>
</dbReference>
<dbReference type="PROSITE" id="PS00086">
    <property type="entry name" value="CYTOCHROME_P450"/>
    <property type="match status" value="1"/>
</dbReference>
<dbReference type="InterPro" id="IPR017972">
    <property type="entry name" value="Cyt_P450_CS"/>
</dbReference>
<reference evidence="9" key="1">
    <citation type="journal article" date="2019" name="BMC Genomics">
        <title>A new reference genome for Sorghum bicolor reveals high levels of sequence similarity between sweet and grain genotypes: implications for the genetics of sugar metabolism.</title>
        <authorList>
            <person name="Cooper E.A."/>
            <person name="Brenton Z.W."/>
            <person name="Flinn B.S."/>
            <person name="Jenkins J."/>
            <person name="Shu S."/>
            <person name="Flowers D."/>
            <person name="Luo F."/>
            <person name="Wang Y."/>
            <person name="Xia P."/>
            <person name="Barry K."/>
            <person name="Daum C."/>
            <person name="Lipzen A."/>
            <person name="Yoshinaga Y."/>
            <person name="Schmutz J."/>
            <person name="Saski C."/>
            <person name="Vermerris W."/>
            <person name="Kresovich S."/>
        </authorList>
    </citation>
    <scope>NUCLEOTIDE SEQUENCE</scope>
</reference>
<dbReference type="GO" id="GO:0005506">
    <property type="term" value="F:iron ion binding"/>
    <property type="evidence" value="ECO:0007669"/>
    <property type="project" value="InterPro"/>
</dbReference>
<dbReference type="EMBL" id="CM027680">
    <property type="protein sequence ID" value="KAG0551016.1"/>
    <property type="molecule type" value="Genomic_DNA"/>
</dbReference>
<evidence type="ECO:0000256" key="2">
    <source>
        <dbReference type="ARBA" id="ARBA00022617"/>
    </source>
</evidence>
<evidence type="ECO:0000313" key="10">
    <source>
        <dbReference type="Proteomes" id="UP000807115"/>
    </source>
</evidence>
<dbReference type="GO" id="GO:0004497">
    <property type="term" value="F:monooxygenase activity"/>
    <property type="evidence" value="ECO:0007669"/>
    <property type="project" value="UniProtKB-KW"/>
</dbReference>
<evidence type="ECO:0000256" key="5">
    <source>
        <dbReference type="ARBA" id="ARBA00023004"/>
    </source>
</evidence>